<keyword evidence="4" id="KW-0539">Nucleus</keyword>
<dbReference type="InterPro" id="IPR017930">
    <property type="entry name" value="Myb_dom"/>
</dbReference>
<dbReference type="Pfam" id="PF00249">
    <property type="entry name" value="Myb_DNA-binding"/>
    <property type="match status" value="3"/>
</dbReference>
<evidence type="ECO:0000259" key="6">
    <source>
        <dbReference type="PROSITE" id="PS50090"/>
    </source>
</evidence>
<feature type="domain" description="Myb-like" evidence="6">
    <location>
        <begin position="171"/>
        <end position="222"/>
    </location>
</feature>
<evidence type="ECO:0000256" key="4">
    <source>
        <dbReference type="ARBA" id="ARBA00023242"/>
    </source>
</evidence>
<dbReference type="SMART" id="SM00717">
    <property type="entry name" value="SANT"/>
    <property type="match status" value="3"/>
</dbReference>
<comment type="caution">
    <text evidence="8">The sequence shown here is derived from an EMBL/GenBank/DDBJ whole genome shotgun (WGS) entry which is preliminary data.</text>
</comment>
<dbReference type="PANTHER" id="PTHR46621:SF1">
    <property type="entry name" value="SNRNA-ACTIVATING PROTEIN COMPLEX SUBUNIT 4"/>
    <property type="match status" value="1"/>
</dbReference>
<dbReference type="PROSITE" id="PS50090">
    <property type="entry name" value="MYB_LIKE"/>
    <property type="match status" value="3"/>
</dbReference>
<organism evidence="8 9">
    <name type="scientific">Aureococcus anophagefferens</name>
    <name type="common">Harmful bloom alga</name>
    <dbReference type="NCBI Taxonomy" id="44056"/>
    <lineage>
        <taxon>Eukaryota</taxon>
        <taxon>Sar</taxon>
        <taxon>Stramenopiles</taxon>
        <taxon>Ochrophyta</taxon>
        <taxon>Pelagophyceae</taxon>
        <taxon>Pelagomonadales</taxon>
        <taxon>Pelagomonadaceae</taxon>
        <taxon>Aureococcus</taxon>
    </lineage>
</organism>
<feature type="compositionally biased region" description="Acidic residues" evidence="5">
    <location>
        <begin position="250"/>
        <end position="270"/>
    </location>
</feature>
<evidence type="ECO:0000313" key="9">
    <source>
        <dbReference type="Proteomes" id="UP001363151"/>
    </source>
</evidence>
<evidence type="ECO:0000256" key="1">
    <source>
        <dbReference type="ARBA" id="ARBA00023015"/>
    </source>
</evidence>
<keyword evidence="1" id="KW-0805">Transcription regulation</keyword>
<dbReference type="PROSITE" id="PS51294">
    <property type="entry name" value="HTH_MYB"/>
    <property type="match status" value="2"/>
</dbReference>
<dbReference type="EMBL" id="JBBJCI010000088">
    <property type="protein sequence ID" value="KAK7248642.1"/>
    <property type="molecule type" value="Genomic_DNA"/>
</dbReference>
<evidence type="ECO:0000256" key="2">
    <source>
        <dbReference type="ARBA" id="ARBA00023125"/>
    </source>
</evidence>
<dbReference type="InterPro" id="IPR009057">
    <property type="entry name" value="Homeodomain-like_sf"/>
</dbReference>
<feature type="domain" description="HTH myb-type" evidence="7">
    <location>
        <begin position="55"/>
        <end position="103"/>
    </location>
</feature>
<dbReference type="PANTHER" id="PTHR46621">
    <property type="entry name" value="SNRNA-ACTIVATING PROTEIN COMPLEX SUBUNIT 4"/>
    <property type="match status" value="1"/>
</dbReference>
<evidence type="ECO:0000256" key="3">
    <source>
        <dbReference type="ARBA" id="ARBA00023163"/>
    </source>
</evidence>
<sequence length="270" mass="30636">MLHAIVEANQGHRWDICAAFLNQREEGEPWRPARTAVECLKHYQRRLNPCMIDTTWSEDDDRRVVEHVRHFGANSWQFLADELGRRTAKQCRDRWHGHLKHELVGGNVKGKWFPVEEQRLVLAVHFHSDEGVDKLVNAPIREEAGFWQRVAVHVPSRTASQCREKWHCSFSGDYNAGEWAPAEIDALAAAVDAHGVGNWTRIAGDVRTRKDYQCKQKYWDLQGKGLLGPQSDDDDDDVDGAPTRALEDALLLDDSDSGDDIESGDDMSEG</sequence>
<feature type="domain" description="Myb-like" evidence="6">
    <location>
        <begin position="48"/>
        <end position="99"/>
    </location>
</feature>
<dbReference type="Proteomes" id="UP001363151">
    <property type="component" value="Unassembled WGS sequence"/>
</dbReference>
<name>A0ABR1G6H0_AURAN</name>
<accession>A0ABR1G6H0</accession>
<gene>
    <name evidence="8" type="ORF">SO694_00164037</name>
</gene>
<feature type="region of interest" description="Disordered" evidence="5">
    <location>
        <begin position="225"/>
        <end position="270"/>
    </location>
</feature>
<evidence type="ECO:0000313" key="8">
    <source>
        <dbReference type="EMBL" id="KAK7248642.1"/>
    </source>
</evidence>
<keyword evidence="9" id="KW-1185">Reference proteome</keyword>
<dbReference type="Gene3D" id="1.10.10.60">
    <property type="entry name" value="Homeodomain-like"/>
    <property type="match status" value="3"/>
</dbReference>
<proteinExistence type="predicted"/>
<dbReference type="SUPFAM" id="SSF46689">
    <property type="entry name" value="Homeodomain-like"/>
    <property type="match status" value="2"/>
</dbReference>
<evidence type="ECO:0000256" key="5">
    <source>
        <dbReference type="SAM" id="MobiDB-lite"/>
    </source>
</evidence>
<dbReference type="InterPro" id="IPR051575">
    <property type="entry name" value="Myb-like_DNA-bd"/>
</dbReference>
<keyword evidence="2" id="KW-0238">DNA-binding</keyword>
<protein>
    <submittedName>
        <fullName evidence="8">Uncharacterized protein</fullName>
    </submittedName>
</protein>
<feature type="domain" description="Myb-like" evidence="6">
    <location>
        <begin position="109"/>
        <end position="170"/>
    </location>
</feature>
<dbReference type="CDD" id="cd00167">
    <property type="entry name" value="SANT"/>
    <property type="match status" value="3"/>
</dbReference>
<reference evidence="8 9" key="1">
    <citation type="submission" date="2024-03" db="EMBL/GenBank/DDBJ databases">
        <title>Aureococcus anophagefferens CCMP1851 and Kratosvirus quantuckense: Draft genome of a second virus-susceptible host strain in the model system.</title>
        <authorList>
            <person name="Chase E."/>
            <person name="Truchon A.R."/>
            <person name="Schepens W."/>
            <person name="Wilhelm S.W."/>
        </authorList>
    </citation>
    <scope>NUCLEOTIDE SEQUENCE [LARGE SCALE GENOMIC DNA]</scope>
    <source>
        <strain evidence="8 9">CCMP1851</strain>
    </source>
</reference>
<keyword evidence="3" id="KW-0804">Transcription</keyword>
<evidence type="ECO:0000259" key="7">
    <source>
        <dbReference type="PROSITE" id="PS51294"/>
    </source>
</evidence>
<dbReference type="InterPro" id="IPR001005">
    <property type="entry name" value="SANT/Myb"/>
</dbReference>
<feature type="domain" description="HTH myb-type" evidence="7">
    <location>
        <begin position="177"/>
        <end position="226"/>
    </location>
</feature>